<evidence type="ECO:0000256" key="1">
    <source>
        <dbReference type="SAM" id="MobiDB-lite"/>
    </source>
</evidence>
<evidence type="ECO:0000313" key="4">
    <source>
        <dbReference type="Proteomes" id="UP000306544"/>
    </source>
</evidence>
<organism evidence="3 4">
    <name type="scientific">Nesterenkonia sphaerica</name>
    <dbReference type="NCBI Taxonomy" id="1804988"/>
    <lineage>
        <taxon>Bacteria</taxon>
        <taxon>Bacillati</taxon>
        <taxon>Actinomycetota</taxon>
        <taxon>Actinomycetes</taxon>
        <taxon>Micrococcales</taxon>
        <taxon>Micrococcaceae</taxon>
        <taxon>Nesterenkonia</taxon>
    </lineage>
</organism>
<name>A0A5R9AAE8_9MICC</name>
<evidence type="ECO:0000259" key="2">
    <source>
        <dbReference type="Pfam" id="PF07179"/>
    </source>
</evidence>
<dbReference type="Proteomes" id="UP000306544">
    <property type="component" value="Unassembled WGS sequence"/>
</dbReference>
<feature type="domain" description="SseB protein N-terminal" evidence="2">
    <location>
        <begin position="59"/>
        <end position="167"/>
    </location>
</feature>
<dbReference type="OrthoDB" id="5188303at2"/>
<evidence type="ECO:0000313" key="3">
    <source>
        <dbReference type="EMBL" id="TLP75500.1"/>
    </source>
</evidence>
<dbReference type="AlphaFoldDB" id="A0A5R9AAE8"/>
<comment type="caution">
    <text evidence="3">The sequence shown here is derived from an EMBL/GenBank/DDBJ whole genome shotgun (WGS) entry which is preliminary data.</text>
</comment>
<dbReference type="Pfam" id="PF07179">
    <property type="entry name" value="SseB"/>
    <property type="match status" value="1"/>
</dbReference>
<keyword evidence="4" id="KW-1185">Reference proteome</keyword>
<accession>A0A5R9AAE8</accession>
<proteinExistence type="predicted"/>
<gene>
    <name evidence="3" type="ORF">FEF27_07525</name>
</gene>
<dbReference type="RefSeq" id="WP_138170242.1">
    <property type="nucleotide sequence ID" value="NZ_VAWA01000008.1"/>
</dbReference>
<dbReference type="EMBL" id="VAWA01000008">
    <property type="protein sequence ID" value="TLP75500.1"/>
    <property type="molecule type" value="Genomic_DNA"/>
</dbReference>
<dbReference type="InterPro" id="IPR009839">
    <property type="entry name" value="SseB_N"/>
</dbReference>
<reference evidence="3 4" key="1">
    <citation type="submission" date="2019-05" db="EMBL/GenBank/DDBJ databases">
        <title>Nesterenkonia sp. GY239, isolated from the Southern Atlantic Ocean.</title>
        <authorList>
            <person name="Zhang G."/>
        </authorList>
    </citation>
    <scope>NUCLEOTIDE SEQUENCE [LARGE SCALE GENOMIC DNA]</scope>
    <source>
        <strain evidence="3 4">GY239</strain>
    </source>
</reference>
<protein>
    <submittedName>
        <fullName evidence="3">SseB family protein</fullName>
    </submittedName>
</protein>
<feature type="region of interest" description="Disordered" evidence="1">
    <location>
        <begin position="18"/>
        <end position="39"/>
    </location>
</feature>
<sequence length="305" mass="31470">MAQDQKHLPAHIAALLQRQQRSADGQPADSAGVAWSGRDLTGETNPLHTFDGDDGLITAALAAARRRLLTGETDEPGFVNALAGQRLFAPVIATGHGDAEHGDKEADISLVTLTAADGRSAMPAFTSVEALTTWHPQARPVAAEAERIMLAALAEGAQLVVLDPGSSQQGGSPDQPGVTFVVRRPAVEALARGESWLPSYQDQELAQALADVPAACPGVTALQLRPGPGILTSAADGTRVLGGGIGPELILEIVVEPGIDQVGVRLALAAVQAAVEDIDLLRERADSVRLSRAPHPSQGAAGPTP</sequence>